<comment type="caution">
    <text evidence="1">The sequence shown here is derived from an EMBL/GenBank/DDBJ whole genome shotgun (WGS) entry which is preliminary data.</text>
</comment>
<dbReference type="EMBL" id="JBHSUA010000021">
    <property type="protein sequence ID" value="MFC6397681.1"/>
    <property type="molecule type" value="Genomic_DNA"/>
</dbReference>
<evidence type="ECO:0000313" key="1">
    <source>
        <dbReference type="EMBL" id="MFC6397681.1"/>
    </source>
</evidence>
<dbReference type="RefSeq" id="WP_343886157.1">
    <property type="nucleotide sequence ID" value="NZ_BAAAKI010000013.1"/>
</dbReference>
<keyword evidence="2" id="KW-1185">Reference proteome</keyword>
<gene>
    <name evidence="1" type="ORF">ACFP57_11905</name>
</gene>
<dbReference type="Proteomes" id="UP001596266">
    <property type="component" value="Unassembled WGS sequence"/>
</dbReference>
<accession>A0ABW1X2Y6</accession>
<protein>
    <submittedName>
        <fullName evidence="1">Aminoglycoside phosphotransferase family protein</fullName>
    </submittedName>
</protein>
<name>A0ABW1X2Y6_9ACTN</name>
<proteinExistence type="predicted"/>
<reference evidence="2" key="1">
    <citation type="journal article" date="2019" name="Int. J. Syst. Evol. Microbiol.">
        <title>The Global Catalogue of Microorganisms (GCM) 10K type strain sequencing project: providing services to taxonomists for standard genome sequencing and annotation.</title>
        <authorList>
            <consortium name="The Broad Institute Genomics Platform"/>
            <consortium name="The Broad Institute Genome Sequencing Center for Infectious Disease"/>
            <person name="Wu L."/>
            <person name="Ma J."/>
        </authorList>
    </citation>
    <scope>NUCLEOTIDE SEQUENCE [LARGE SCALE GENOMIC DNA]</scope>
    <source>
        <strain evidence="2">CGMCC 1.15277</strain>
    </source>
</reference>
<evidence type="ECO:0000313" key="2">
    <source>
        <dbReference type="Proteomes" id="UP001596266"/>
    </source>
</evidence>
<dbReference type="InterPro" id="IPR006748">
    <property type="entry name" value="NH2Glyco/OHUrea_AB-resist_kin"/>
</dbReference>
<sequence length="268" mass="28238">MDAFTQLLSDWQLTCAGELVHGRALVQPVRTVDGRPAVLKLASPEGWHAGQVPALKAWAGDGTVEVLRAKPSIGALLLEPLDVERLPQDPELTAVAALWGRLHRPAPAALPRLSDLVSPVLDRLHADPRGAGVPPRLAQQAVVTGRRLLDDAPAAVALHGALRAEHLGRRREGETVALAPLGLAGDPDAEAFGVFDAAPGSAALLQERFWALVDALGAAGVEADERRLRDWTVVLAIVTASGANDSSRVTQLVSLAKAVGAIQVDHDW</sequence>
<dbReference type="Pfam" id="PF04655">
    <property type="entry name" value="APH_6_hur"/>
    <property type="match status" value="1"/>
</dbReference>
<organism evidence="1 2">
    <name type="scientific">Luteococcus sanguinis</name>
    <dbReference type="NCBI Taxonomy" id="174038"/>
    <lineage>
        <taxon>Bacteria</taxon>
        <taxon>Bacillati</taxon>
        <taxon>Actinomycetota</taxon>
        <taxon>Actinomycetes</taxon>
        <taxon>Propionibacteriales</taxon>
        <taxon>Propionibacteriaceae</taxon>
        <taxon>Luteococcus</taxon>
    </lineage>
</organism>